<dbReference type="RefSeq" id="WP_189642514.1">
    <property type="nucleotide sequence ID" value="NZ_BNAL01000008.1"/>
</dbReference>
<dbReference type="Proteomes" id="UP000632154">
    <property type="component" value="Unassembled WGS sequence"/>
</dbReference>
<comment type="caution">
    <text evidence="2">The sequence shown here is derived from an EMBL/GenBank/DDBJ whole genome shotgun (WGS) entry which is preliminary data.</text>
</comment>
<evidence type="ECO:0000313" key="2">
    <source>
        <dbReference type="EMBL" id="GHF99403.1"/>
    </source>
</evidence>
<evidence type="ECO:0000256" key="1">
    <source>
        <dbReference type="SAM" id="SignalP"/>
    </source>
</evidence>
<organism evidence="2 3">
    <name type="scientific">Deinococcus piscis</name>
    <dbReference type="NCBI Taxonomy" id="394230"/>
    <lineage>
        <taxon>Bacteria</taxon>
        <taxon>Thermotogati</taxon>
        <taxon>Deinococcota</taxon>
        <taxon>Deinococci</taxon>
        <taxon>Deinococcales</taxon>
        <taxon>Deinococcaceae</taxon>
        <taxon>Deinococcus</taxon>
    </lineage>
</organism>
<keyword evidence="3" id="KW-1185">Reference proteome</keyword>
<sequence>MRQQLLCDRLLKLGVPLVLCLIAAQAQAAAFTFITPTYRVTVTPQCAEGSVTCNDVSYLGQNRRTGQSLRLRGRTEHVLCADGVTPCRFVGYVFQNGSYRYAINEDQSTLNIWRGHTLIWSEVGQWQQERN</sequence>
<proteinExistence type="predicted"/>
<accession>A0ABQ3K1G4</accession>
<protein>
    <submittedName>
        <fullName evidence="2">Uncharacterized protein</fullName>
    </submittedName>
</protein>
<evidence type="ECO:0000313" key="3">
    <source>
        <dbReference type="Proteomes" id="UP000632154"/>
    </source>
</evidence>
<feature type="chain" id="PRO_5045396497" evidence="1">
    <location>
        <begin position="29"/>
        <end position="131"/>
    </location>
</feature>
<feature type="signal peptide" evidence="1">
    <location>
        <begin position="1"/>
        <end position="28"/>
    </location>
</feature>
<reference evidence="3" key="1">
    <citation type="journal article" date="2019" name="Int. J. Syst. Evol. Microbiol.">
        <title>The Global Catalogue of Microorganisms (GCM) 10K type strain sequencing project: providing services to taxonomists for standard genome sequencing and annotation.</title>
        <authorList>
            <consortium name="The Broad Institute Genomics Platform"/>
            <consortium name="The Broad Institute Genome Sequencing Center for Infectious Disease"/>
            <person name="Wu L."/>
            <person name="Ma J."/>
        </authorList>
    </citation>
    <scope>NUCLEOTIDE SEQUENCE [LARGE SCALE GENOMIC DNA]</scope>
    <source>
        <strain evidence="3">CGMCC 1.18439</strain>
    </source>
</reference>
<name>A0ABQ3K1G4_9DEIO</name>
<gene>
    <name evidence="2" type="ORF">GCM10017783_09290</name>
</gene>
<dbReference type="EMBL" id="BNAL01000008">
    <property type="protein sequence ID" value="GHF99403.1"/>
    <property type="molecule type" value="Genomic_DNA"/>
</dbReference>
<keyword evidence="1" id="KW-0732">Signal</keyword>